<keyword evidence="4" id="KW-0472">Membrane</keyword>
<feature type="region of interest" description="Disordered" evidence="3">
    <location>
        <begin position="40"/>
        <end position="59"/>
    </location>
</feature>
<proteinExistence type="inferred from homology"/>
<evidence type="ECO:0000313" key="6">
    <source>
        <dbReference type="EMBL" id="MBB5475160.1"/>
    </source>
</evidence>
<name>A0A511FHN6_9CELL</name>
<feature type="compositionally biased region" description="Low complexity" evidence="3">
    <location>
        <begin position="1"/>
        <end position="17"/>
    </location>
</feature>
<evidence type="ECO:0000256" key="4">
    <source>
        <dbReference type="SAM" id="Phobius"/>
    </source>
</evidence>
<feature type="coiled-coil region" evidence="2">
    <location>
        <begin position="97"/>
        <end position="124"/>
    </location>
</feature>
<feature type="compositionally biased region" description="Polar residues" evidence="3">
    <location>
        <begin position="304"/>
        <end position="316"/>
    </location>
</feature>
<sequence length="334" mass="34162">MTPRDGAAAPGPARTTGPGPGARRPDASMSLLTEVIRNPLDPEYRDAAERRARQGKTRRRGGVGTAAVVVLAVALGTATTWSVLALRAPQPSALAAREVLAGQIEERSAEVERLRDRSAALAEEIGTLQQGALSAAESPLLDQLAADSITSGAAAVGGEGLRITLEDADQAVGADDPDSRVRDSDLQIVVNGLWASGAEAIAVNGERLATTTAIRTAGDAILVDVVPLVGPYTIEAVGDPQEMQTRLTRTSGGQLLAVLQSTYGIRTQVSSQRELALPAAGTVTLRSARLPEGVAVVPGGDRSPSGTAQPSGTLSTGPEPRAAAGDAHDSEGDL</sequence>
<feature type="compositionally biased region" description="Basic and acidic residues" evidence="3">
    <location>
        <begin position="40"/>
        <end position="52"/>
    </location>
</feature>
<dbReference type="AlphaFoldDB" id="A0A511FHN6"/>
<keyword evidence="2" id="KW-0175">Coiled coil</keyword>
<evidence type="ECO:0000313" key="8">
    <source>
        <dbReference type="Proteomes" id="UP000564629"/>
    </source>
</evidence>
<evidence type="ECO:0000256" key="2">
    <source>
        <dbReference type="SAM" id="Coils"/>
    </source>
</evidence>
<evidence type="ECO:0000256" key="3">
    <source>
        <dbReference type="SAM" id="MobiDB-lite"/>
    </source>
</evidence>
<evidence type="ECO:0000313" key="5">
    <source>
        <dbReference type="EMBL" id="GEL48759.1"/>
    </source>
</evidence>
<evidence type="ECO:0000256" key="1">
    <source>
        <dbReference type="ARBA" id="ARBA00009108"/>
    </source>
</evidence>
<evidence type="ECO:0000313" key="7">
    <source>
        <dbReference type="Proteomes" id="UP000321723"/>
    </source>
</evidence>
<dbReference type="EMBL" id="BJVQ01000106">
    <property type="protein sequence ID" value="GEL48759.1"/>
    <property type="molecule type" value="Genomic_DNA"/>
</dbReference>
<gene>
    <name evidence="5" type="ORF">CHO01_38750</name>
    <name evidence="6" type="ORF">HNR08_003896</name>
</gene>
<organism evidence="5 7">
    <name type="scientific">Cellulomonas hominis</name>
    <dbReference type="NCBI Taxonomy" id="156981"/>
    <lineage>
        <taxon>Bacteria</taxon>
        <taxon>Bacillati</taxon>
        <taxon>Actinomycetota</taxon>
        <taxon>Actinomycetes</taxon>
        <taxon>Micrococcales</taxon>
        <taxon>Cellulomonadaceae</taxon>
        <taxon>Cellulomonas</taxon>
    </lineage>
</organism>
<keyword evidence="4" id="KW-1133">Transmembrane helix</keyword>
<feature type="transmembrane region" description="Helical" evidence="4">
    <location>
        <begin position="61"/>
        <end position="84"/>
    </location>
</feature>
<dbReference type="RefSeq" id="WP_146840750.1">
    <property type="nucleotide sequence ID" value="NZ_BJVQ01000106.1"/>
</dbReference>
<protein>
    <submittedName>
        <fullName evidence="6">Uncharacterized protein YlxW (UPF0749 family)</fullName>
    </submittedName>
</protein>
<feature type="region of interest" description="Disordered" evidence="3">
    <location>
        <begin position="294"/>
        <end position="334"/>
    </location>
</feature>
<dbReference type="PANTHER" id="PTHR37313">
    <property type="entry name" value="UPF0749 PROTEIN RV1825"/>
    <property type="match status" value="1"/>
</dbReference>
<reference evidence="6 8" key="2">
    <citation type="submission" date="2020-08" db="EMBL/GenBank/DDBJ databases">
        <title>Sequencing the genomes of 1000 actinobacteria strains.</title>
        <authorList>
            <person name="Klenk H.-P."/>
        </authorList>
    </citation>
    <scope>NUCLEOTIDE SEQUENCE [LARGE SCALE GENOMIC DNA]</scope>
    <source>
        <strain evidence="6 8">DSM 9581</strain>
    </source>
</reference>
<dbReference type="Proteomes" id="UP000564629">
    <property type="component" value="Unassembled WGS sequence"/>
</dbReference>
<dbReference type="Proteomes" id="UP000321723">
    <property type="component" value="Unassembled WGS sequence"/>
</dbReference>
<dbReference type="EMBL" id="JACHDN010000001">
    <property type="protein sequence ID" value="MBB5475160.1"/>
    <property type="molecule type" value="Genomic_DNA"/>
</dbReference>
<dbReference type="OrthoDB" id="3218134at2"/>
<feature type="region of interest" description="Disordered" evidence="3">
    <location>
        <begin position="1"/>
        <end position="28"/>
    </location>
</feature>
<dbReference type="Gene3D" id="3.30.70.1880">
    <property type="entry name" value="Protein of unknown function DUF881"/>
    <property type="match status" value="1"/>
</dbReference>
<keyword evidence="4" id="KW-0812">Transmembrane</keyword>
<comment type="similarity">
    <text evidence="1">Belongs to the UPF0749 family.</text>
</comment>
<keyword evidence="7" id="KW-1185">Reference proteome</keyword>
<dbReference type="GO" id="GO:0005886">
    <property type="term" value="C:plasma membrane"/>
    <property type="evidence" value="ECO:0007669"/>
    <property type="project" value="TreeGrafter"/>
</dbReference>
<dbReference type="PANTHER" id="PTHR37313:SF1">
    <property type="entry name" value="UPF0749 PROTEIN RV1823"/>
    <property type="match status" value="1"/>
</dbReference>
<comment type="caution">
    <text evidence="5">The sequence shown here is derived from an EMBL/GenBank/DDBJ whole genome shotgun (WGS) entry which is preliminary data.</text>
</comment>
<dbReference type="InterPro" id="IPR010273">
    <property type="entry name" value="DUF881"/>
</dbReference>
<reference evidence="5 7" key="1">
    <citation type="submission" date="2019-07" db="EMBL/GenBank/DDBJ databases">
        <title>Whole genome shotgun sequence of Cellulomonas hominis NBRC 16055.</title>
        <authorList>
            <person name="Hosoyama A."/>
            <person name="Uohara A."/>
            <person name="Ohji S."/>
            <person name="Ichikawa N."/>
        </authorList>
    </citation>
    <scope>NUCLEOTIDE SEQUENCE [LARGE SCALE GENOMIC DNA]</scope>
    <source>
        <strain evidence="5 7">NBRC 16055</strain>
    </source>
</reference>
<dbReference type="Pfam" id="PF05949">
    <property type="entry name" value="DUF881"/>
    <property type="match status" value="1"/>
</dbReference>
<accession>A0A511FHN6</accession>